<dbReference type="Proteomes" id="UP001283361">
    <property type="component" value="Unassembled WGS sequence"/>
</dbReference>
<accession>A0AAE0Y2R4</accession>
<protein>
    <submittedName>
        <fullName evidence="1">Uncharacterized protein</fullName>
    </submittedName>
</protein>
<evidence type="ECO:0000313" key="1">
    <source>
        <dbReference type="EMBL" id="KAK3729389.1"/>
    </source>
</evidence>
<dbReference type="AlphaFoldDB" id="A0AAE0Y2R4"/>
<comment type="caution">
    <text evidence="1">The sequence shown here is derived from an EMBL/GenBank/DDBJ whole genome shotgun (WGS) entry which is preliminary data.</text>
</comment>
<dbReference type="EMBL" id="JAWDGP010007144">
    <property type="protein sequence ID" value="KAK3729389.1"/>
    <property type="molecule type" value="Genomic_DNA"/>
</dbReference>
<sequence>MWSSALRCKSLVISKVQVLELLVEGPLNGNFSIARSLSSTLINVQILANGFWPVLFSLLIGGANLCPRANTFSLGHHKSRRITMTNRSMCPVMNSLPSEDGGQHPGAGPSRLNSSMLDLREVDVSFVGQGLFGVF</sequence>
<name>A0AAE0Y2R4_9GAST</name>
<gene>
    <name evidence="1" type="ORF">RRG08_053588</name>
</gene>
<organism evidence="1 2">
    <name type="scientific">Elysia crispata</name>
    <name type="common">lettuce slug</name>
    <dbReference type="NCBI Taxonomy" id="231223"/>
    <lineage>
        <taxon>Eukaryota</taxon>
        <taxon>Metazoa</taxon>
        <taxon>Spiralia</taxon>
        <taxon>Lophotrochozoa</taxon>
        <taxon>Mollusca</taxon>
        <taxon>Gastropoda</taxon>
        <taxon>Heterobranchia</taxon>
        <taxon>Euthyneura</taxon>
        <taxon>Panpulmonata</taxon>
        <taxon>Sacoglossa</taxon>
        <taxon>Placobranchoidea</taxon>
        <taxon>Plakobranchidae</taxon>
        <taxon>Elysia</taxon>
    </lineage>
</organism>
<keyword evidence="2" id="KW-1185">Reference proteome</keyword>
<evidence type="ECO:0000313" key="2">
    <source>
        <dbReference type="Proteomes" id="UP001283361"/>
    </source>
</evidence>
<proteinExistence type="predicted"/>
<reference evidence="1" key="1">
    <citation type="journal article" date="2023" name="G3 (Bethesda)">
        <title>A reference genome for the long-term kleptoplast-retaining sea slug Elysia crispata morphotype clarki.</title>
        <authorList>
            <person name="Eastman K.E."/>
            <person name="Pendleton A.L."/>
            <person name="Shaikh M.A."/>
            <person name="Suttiyut T."/>
            <person name="Ogas R."/>
            <person name="Tomko P."/>
            <person name="Gavelis G."/>
            <person name="Widhalm J.R."/>
            <person name="Wisecaver J.H."/>
        </authorList>
    </citation>
    <scope>NUCLEOTIDE SEQUENCE</scope>
    <source>
        <strain evidence="1">ECLA1</strain>
    </source>
</reference>